<dbReference type="AlphaFoldDB" id="A0A6G4WYS6"/>
<protein>
    <submittedName>
        <fullName evidence="1">Uncharacterized protein</fullName>
    </submittedName>
</protein>
<evidence type="ECO:0000313" key="1">
    <source>
        <dbReference type="EMBL" id="NGO70012.1"/>
    </source>
</evidence>
<keyword evidence="2" id="KW-1185">Reference proteome</keyword>
<reference evidence="1 2" key="1">
    <citation type="submission" date="2020-02" db="EMBL/GenBank/DDBJ databases">
        <title>Whole-genome analyses of novel actinobacteria.</title>
        <authorList>
            <person name="Sahin N."/>
            <person name="Tatar D."/>
        </authorList>
    </citation>
    <scope>NUCLEOTIDE SEQUENCE [LARGE SCALE GENOMIC DNA]</scope>
    <source>
        <strain evidence="1 2">SB3404</strain>
    </source>
</reference>
<organism evidence="1 2">
    <name type="scientific">Streptomyces boncukensis</name>
    <dbReference type="NCBI Taxonomy" id="2711219"/>
    <lineage>
        <taxon>Bacteria</taxon>
        <taxon>Bacillati</taxon>
        <taxon>Actinomycetota</taxon>
        <taxon>Actinomycetes</taxon>
        <taxon>Kitasatosporales</taxon>
        <taxon>Streptomycetaceae</taxon>
        <taxon>Streptomyces</taxon>
    </lineage>
</organism>
<gene>
    <name evidence="1" type="ORF">G5C65_16950</name>
</gene>
<proteinExistence type="predicted"/>
<accession>A0A6G4WYS6</accession>
<sequence length="80" mass="8763">MKSALGLAHEDHPLLGHRVLDTAHHVIGVLRAVAPEPTTEAQRTLAPFLPEVSDPVAWLAPERGGREWTTPIESIQEVDQ</sequence>
<evidence type="ECO:0000313" key="2">
    <source>
        <dbReference type="Proteomes" id="UP000477722"/>
    </source>
</evidence>
<name>A0A6G4WYS6_9ACTN</name>
<dbReference type="EMBL" id="JAAKZZ010000159">
    <property type="protein sequence ID" value="NGO70012.1"/>
    <property type="molecule type" value="Genomic_DNA"/>
</dbReference>
<dbReference type="Proteomes" id="UP000477722">
    <property type="component" value="Unassembled WGS sequence"/>
</dbReference>
<comment type="caution">
    <text evidence="1">The sequence shown here is derived from an EMBL/GenBank/DDBJ whole genome shotgun (WGS) entry which is preliminary data.</text>
</comment>
<dbReference type="RefSeq" id="WP_165299688.1">
    <property type="nucleotide sequence ID" value="NZ_JAAKZZ010000159.1"/>
</dbReference>